<keyword evidence="1" id="KW-0547">Nucleotide-binding</keyword>
<organism evidence="4 5">
    <name type="scientific">Clostridium amylolyticum</name>
    <dbReference type="NCBI Taxonomy" id="1121298"/>
    <lineage>
        <taxon>Bacteria</taxon>
        <taxon>Bacillati</taxon>
        <taxon>Bacillota</taxon>
        <taxon>Clostridia</taxon>
        <taxon>Eubacteriales</taxon>
        <taxon>Clostridiaceae</taxon>
        <taxon>Clostridium</taxon>
    </lineage>
</organism>
<dbReference type="OrthoDB" id="9768243at2"/>
<dbReference type="Pfam" id="PF19568">
    <property type="entry name" value="Spore_III_AA"/>
    <property type="match status" value="1"/>
</dbReference>
<evidence type="ECO:0000256" key="1">
    <source>
        <dbReference type="ARBA" id="ARBA00022741"/>
    </source>
</evidence>
<dbReference type="NCBIfam" id="TIGR02858">
    <property type="entry name" value="spore_III_AA"/>
    <property type="match status" value="1"/>
</dbReference>
<dbReference type="GO" id="GO:0005524">
    <property type="term" value="F:ATP binding"/>
    <property type="evidence" value="ECO:0007669"/>
    <property type="project" value="UniProtKB-KW"/>
</dbReference>
<dbReference type="InterPro" id="IPR027417">
    <property type="entry name" value="P-loop_NTPase"/>
</dbReference>
<feature type="domain" description="Stage III sporulation protein AA AAA+ ATPase" evidence="3">
    <location>
        <begin position="4"/>
        <end position="294"/>
    </location>
</feature>
<reference evidence="4 5" key="1">
    <citation type="submission" date="2016-11" db="EMBL/GenBank/DDBJ databases">
        <authorList>
            <person name="Jaros S."/>
            <person name="Januszkiewicz K."/>
            <person name="Wedrychowicz H."/>
        </authorList>
    </citation>
    <scope>NUCLEOTIDE SEQUENCE [LARGE SCALE GENOMIC DNA]</scope>
    <source>
        <strain evidence="4 5">DSM 21864</strain>
    </source>
</reference>
<protein>
    <submittedName>
        <fullName evidence="4">Stage III sporulation protein AA</fullName>
    </submittedName>
</protein>
<dbReference type="EMBL" id="FQZO01000006">
    <property type="protein sequence ID" value="SHJ58617.1"/>
    <property type="molecule type" value="Genomic_DNA"/>
</dbReference>
<evidence type="ECO:0000259" key="3">
    <source>
        <dbReference type="Pfam" id="PF19568"/>
    </source>
</evidence>
<accession>A0A1M6KI53</accession>
<evidence type="ECO:0000256" key="2">
    <source>
        <dbReference type="ARBA" id="ARBA00022840"/>
    </source>
</evidence>
<keyword evidence="5" id="KW-1185">Reference proteome</keyword>
<dbReference type="Proteomes" id="UP000184080">
    <property type="component" value="Unassembled WGS sequence"/>
</dbReference>
<dbReference type="AlphaFoldDB" id="A0A1M6KI53"/>
<dbReference type="PANTHER" id="PTHR20953">
    <property type="entry name" value="KINASE-RELATED"/>
    <property type="match status" value="1"/>
</dbReference>
<dbReference type="STRING" id="1121298.SAMN05444401_3371"/>
<dbReference type="InterPro" id="IPR045735">
    <property type="entry name" value="Spore_III_AA_AAA+_ATPase"/>
</dbReference>
<name>A0A1M6KI53_9CLOT</name>
<dbReference type="InterPro" id="IPR014217">
    <property type="entry name" value="Spore_III_AA"/>
</dbReference>
<dbReference type="PANTHER" id="PTHR20953:SF3">
    <property type="entry name" value="P-LOOP CONTAINING NUCLEOSIDE TRIPHOSPHATE HYDROLASES SUPERFAMILY PROTEIN"/>
    <property type="match status" value="1"/>
</dbReference>
<sequence>MINQGEIFRLLPGKVISLISSIGNQEKIQEIRMRVNRPIIIETDDKEHISSFVSSREDLNSVVQKISNYSMYAFEEDIRQGFITFKGGHRIGISGECVMDDKKVKTIKNISSLNIRISKEFIGCSNMILPFVQRGNKIMNTIIISPPKCGKTTLLRDLTRNLSNGYKNNGKKISLIDERSEIAGCSMGIPQMDIGSRTDVFDNCIKSQGIMMAIRSMSPEVIVCDEIGTQRDTESIMMAYNCGVNLICSLHGESLNDYKERLVFHELVTNNIFKIAVLLFNRKKPGKISEIYDLSKECILWRDNND</sequence>
<dbReference type="Gene3D" id="3.40.50.300">
    <property type="entry name" value="P-loop containing nucleotide triphosphate hydrolases"/>
    <property type="match status" value="1"/>
</dbReference>
<evidence type="ECO:0000313" key="4">
    <source>
        <dbReference type="EMBL" id="SHJ58617.1"/>
    </source>
</evidence>
<evidence type="ECO:0000313" key="5">
    <source>
        <dbReference type="Proteomes" id="UP000184080"/>
    </source>
</evidence>
<keyword evidence="2" id="KW-0067">ATP-binding</keyword>
<proteinExistence type="predicted"/>
<dbReference type="SUPFAM" id="SSF52540">
    <property type="entry name" value="P-loop containing nucleoside triphosphate hydrolases"/>
    <property type="match status" value="1"/>
</dbReference>
<dbReference type="RefSeq" id="WP_073009366.1">
    <property type="nucleotide sequence ID" value="NZ_FQZO01000006.1"/>
</dbReference>
<gene>
    <name evidence="4" type="ORF">SAMN05444401_3371</name>
</gene>